<evidence type="ECO:0000259" key="1">
    <source>
        <dbReference type="PROSITE" id="PS51269"/>
    </source>
</evidence>
<reference evidence="2 3" key="1">
    <citation type="journal article" date="2008" name="Nature">
        <title>The Trichoplax genome and the nature of placozoans.</title>
        <authorList>
            <person name="Srivastava M."/>
            <person name="Begovic E."/>
            <person name="Chapman J."/>
            <person name="Putnam N.H."/>
            <person name="Hellsten U."/>
            <person name="Kawashima T."/>
            <person name="Kuo A."/>
            <person name="Mitros T."/>
            <person name="Salamov A."/>
            <person name="Carpenter M.L."/>
            <person name="Signorovitch A.Y."/>
            <person name="Moreno M.A."/>
            <person name="Kamm K."/>
            <person name="Grimwood J."/>
            <person name="Schmutz J."/>
            <person name="Shapiro H."/>
            <person name="Grigoriev I.V."/>
            <person name="Buss L.W."/>
            <person name="Schierwater B."/>
            <person name="Dellaporta S.L."/>
            <person name="Rokhsar D.S."/>
        </authorList>
    </citation>
    <scope>NUCLEOTIDE SEQUENCE [LARGE SCALE GENOMIC DNA]</scope>
    <source>
        <strain evidence="2 3">Grell-BS-1999</strain>
    </source>
</reference>
<dbReference type="OrthoDB" id="10251827at2759"/>
<name>B3SBV0_TRIAD</name>
<protein>
    <recommendedName>
        <fullName evidence="1">COMM domain-containing protein</fullName>
    </recommendedName>
</protein>
<dbReference type="OMA" id="KLVDFQW"/>
<evidence type="ECO:0000313" key="3">
    <source>
        <dbReference type="Proteomes" id="UP000009022"/>
    </source>
</evidence>
<dbReference type="Pfam" id="PF07258">
    <property type="entry name" value="COMM_domain"/>
    <property type="match status" value="1"/>
</dbReference>
<gene>
    <name evidence="2" type="ORF">TRIADDRAFT_32872</name>
</gene>
<sequence>KLIDMQWKLSFATSSNRCPNMNTPLVTVMLTIALPSGSTRKKYLQLELSEFKNFAGRIKEIASMIENV</sequence>
<proteinExistence type="predicted"/>
<dbReference type="InterPro" id="IPR017920">
    <property type="entry name" value="COMM"/>
</dbReference>
<dbReference type="InParanoid" id="B3SBV0"/>
<dbReference type="Proteomes" id="UP000009022">
    <property type="component" value="Unassembled WGS sequence"/>
</dbReference>
<keyword evidence="3" id="KW-1185">Reference proteome</keyword>
<dbReference type="EMBL" id="DS985266">
    <property type="protein sequence ID" value="EDV19851.1"/>
    <property type="molecule type" value="Genomic_DNA"/>
</dbReference>
<dbReference type="PhylomeDB" id="B3SBV0"/>
<dbReference type="FunCoup" id="B3SBV0">
    <property type="interactions" value="162"/>
</dbReference>
<dbReference type="CTD" id="6758907"/>
<dbReference type="STRING" id="10228.B3SBV0"/>
<dbReference type="KEGG" id="tad:TRIADDRAFT_32872"/>
<dbReference type="HOGENOM" id="CLU_139245_1_0_1"/>
<dbReference type="eggNOG" id="ENOG502S1WA">
    <property type="taxonomic scope" value="Eukaryota"/>
</dbReference>
<dbReference type="PROSITE" id="PS51269">
    <property type="entry name" value="COMM"/>
    <property type="match status" value="1"/>
</dbReference>
<organism evidence="2 3">
    <name type="scientific">Trichoplax adhaerens</name>
    <name type="common">Trichoplax reptans</name>
    <dbReference type="NCBI Taxonomy" id="10228"/>
    <lineage>
        <taxon>Eukaryota</taxon>
        <taxon>Metazoa</taxon>
        <taxon>Placozoa</taxon>
        <taxon>Uniplacotomia</taxon>
        <taxon>Trichoplacea</taxon>
        <taxon>Trichoplacidae</taxon>
        <taxon>Trichoplax</taxon>
    </lineage>
</organism>
<dbReference type="GeneID" id="6758907"/>
<feature type="non-terminal residue" evidence="2">
    <location>
        <position position="1"/>
    </location>
</feature>
<evidence type="ECO:0000313" key="2">
    <source>
        <dbReference type="EMBL" id="EDV19851.1"/>
    </source>
</evidence>
<feature type="domain" description="COMM" evidence="1">
    <location>
        <begin position="1"/>
        <end position="68"/>
    </location>
</feature>
<accession>B3SBV0</accession>
<dbReference type="RefSeq" id="XP_002117721.1">
    <property type="nucleotide sequence ID" value="XM_002117685.1"/>
</dbReference>
<dbReference type="AlphaFoldDB" id="B3SBV0"/>